<dbReference type="GO" id="GO:0006396">
    <property type="term" value="P:RNA processing"/>
    <property type="evidence" value="ECO:0007669"/>
    <property type="project" value="InterPro"/>
</dbReference>
<dbReference type="AlphaFoldDB" id="A0A9P7B2B5"/>
<protein>
    <recommendedName>
        <fullName evidence="2">RNase III domain-containing protein</fullName>
    </recommendedName>
</protein>
<feature type="compositionally biased region" description="Low complexity" evidence="1">
    <location>
        <begin position="237"/>
        <end position="249"/>
    </location>
</feature>
<feature type="region of interest" description="Disordered" evidence="1">
    <location>
        <begin position="606"/>
        <end position="673"/>
    </location>
</feature>
<dbReference type="GO" id="GO:0004525">
    <property type="term" value="F:ribonuclease III activity"/>
    <property type="evidence" value="ECO:0007669"/>
    <property type="project" value="InterPro"/>
</dbReference>
<dbReference type="Proteomes" id="UP000777482">
    <property type="component" value="Unassembled WGS sequence"/>
</dbReference>
<feature type="compositionally biased region" description="Basic and acidic residues" evidence="1">
    <location>
        <begin position="660"/>
        <end position="671"/>
    </location>
</feature>
<evidence type="ECO:0000313" key="4">
    <source>
        <dbReference type="Proteomes" id="UP000777482"/>
    </source>
</evidence>
<proteinExistence type="predicted"/>
<evidence type="ECO:0000313" key="3">
    <source>
        <dbReference type="EMBL" id="KAG0654666.1"/>
    </source>
</evidence>
<dbReference type="EMBL" id="PUHQ01000142">
    <property type="protein sequence ID" value="KAG0654666.1"/>
    <property type="molecule type" value="Genomic_DNA"/>
</dbReference>
<sequence>MSDADFYALPAMEQVRYAMNRPVPTVAPELADQRLLKVLTEPPLARLLPEQVEKDFRIAYHPERLEWLGDRVCYGMAGEVLFALAPLEEKSQSKPGLRSLGFEVDRLVTNEMHGKLSREFKLSERIACFSGYKGPADAWEAYLAALLISNGRRALLEFYAPLLRREYLMIQFLDRFDRLPPVVTTSTRSLQSSLSSLSSPAAKVAPPAFTKSHSKRDDASPAGGAAAAVAAAVAKAAPPPTKASSKPSVKTPPRPSPPSLLEQIQAAQDFVPTPKKLSKLKPTKGKGMIDCVRFLVHLLTDASDFHTVSLTVPESSDILIDYLRFLDSKNVGFAFVWRPGSLALSVAGFRPFVAPCSRRPTRQAEATQLIVNKLKSAALIRVTKPTAASATGAALTAVKASSKSGEPTGGSSKVKTALAAGSSPAPALTDLDVARRKGFVPLRFDSAKDARLRFEDVLKEKKINYTVRAGRGFEVLRVPSFSILVRVTPKGRKGKVSENVRLETLTRACISLGFFAISPSKAPANAATLASVGSEASSAKAAETKDLGPTTAATIAAQCIGHSDDHGPNELCAWFDIEPIGSTHDGPIAPPANELVAPVKSSEAQSIAGSVASDEDLPSTPSAVESSTPSAAESTAFTADKDATFPASSEEPVEPFSDPVNRDPETVRRDQSAAAEPVLDLLLGDCSSLDQIVEADASRSSSSVASTPDGSAPADAEEDGALEQHRDEELTTPARPALTAKDEKAEAATPPEYEDHFSTSEEALASPNPRGPAA</sequence>
<feature type="domain" description="RNase III" evidence="2">
    <location>
        <begin position="63"/>
        <end position="71"/>
    </location>
</feature>
<evidence type="ECO:0000256" key="1">
    <source>
        <dbReference type="SAM" id="MobiDB-lite"/>
    </source>
</evidence>
<feature type="region of interest" description="Disordered" evidence="1">
    <location>
        <begin position="237"/>
        <end position="260"/>
    </location>
</feature>
<dbReference type="PROSITE" id="PS00517">
    <property type="entry name" value="RNASE_3_1"/>
    <property type="match status" value="1"/>
</dbReference>
<feature type="region of interest" description="Disordered" evidence="1">
    <location>
        <begin position="694"/>
        <end position="774"/>
    </location>
</feature>
<reference evidence="3 4" key="1">
    <citation type="submission" date="2020-11" db="EMBL/GenBank/DDBJ databases">
        <title>Kefir isolates.</title>
        <authorList>
            <person name="Marcisauskas S."/>
            <person name="Kim Y."/>
            <person name="Blasche S."/>
        </authorList>
    </citation>
    <scope>NUCLEOTIDE SEQUENCE [LARGE SCALE GENOMIC DNA]</scope>
    <source>
        <strain evidence="3 4">KR</strain>
    </source>
</reference>
<dbReference type="InterPro" id="IPR000999">
    <property type="entry name" value="RNase_III_dom"/>
</dbReference>
<gene>
    <name evidence="3" type="ORF">C6P46_001544</name>
</gene>
<keyword evidence="4" id="KW-1185">Reference proteome</keyword>
<dbReference type="OrthoDB" id="416741at2759"/>
<dbReference type="CDD" id="cd00593">
    <property type="entry name" value="RIBOc"/>
    <property type="match status" value="1"/>
</dbReference>
<accession>A0A9P7B2B5</accession>
<evidence type="ECO:0000259" key="2">
    <source>
        <dbReference type="PROSITE" id="PS00517"/>
    </source>
</evidence>
<dbReference type="InterPro" id="IPR036389">
    <property type="entry name" value="RNase_III_sf"/>
</dbReference>
<dbReference type="Gene3D" id="1.10.1520.10">
    <property type="entry name" value="Ribonuclease III domain"/>
    <property type="match status" value="1"/>
</dbReference>
<organism evidence="3 4">
    <name type="scientific">Rhodotorula mucilaginosa</name>
    <name type="common">Yeast</name>
    <name type="synonym">Rhodotorula rubra</name>
    <dbReference type="NCBI Taxonomy" id="5537"/>
    <lineage>
        <taxon>Eukaryota</taxon>
        <taxon>Fungi</taxon>
        <taxon>Dikarya</taxon>
        <taxon>Basidiomycota</taxon>
        <taxon>Pucciniomycotina</taxon>
        <taxon>Microbotryomycetes</taxon>
        <taxon>Sporidiobolales</taxon>
        <taxon>Sporidiobolaceae</taxon>
        <taxon>Rhodotorula</taxon>
    </lineage>
</organism>
<feature type="compositionally biased region" description="Low complexity" evidence="1">
    <location>
        <begin position="618"/>
        <end position="638"/>
    </location>
</feature>
<dbReference type="SUPFAM" id="SSF69065">
    <property type="entry name" value="RNase III domain-like"/>
    <property type="match status" value="1"/>
</dbReference>
<comment type="caution">
    <text evidence="3">The sequence shown here is derived from an EMBL/GenBank/DDBJ whole genome shotgun (WGS) entry which is preliminary data.</text>
</comment>
<name>A0A9P7B2B5_RHOMI</name>